<gene>
    <name evidence="6" type="ORF">JIN78_08445</name>
</gene>
<evidence type="ECO:0000313" key="7">
    <source>
        <dbReference type="Proteomes" id="UP000604083"/>
    </source>
</evidence>
<name>A0A934RQM5_9BACT</name>
<dbReference type="InterPro" id="IPR010432">
    <property type="entry name" value="RDD"/>
</dbReference>
<dbReference type="Pfam" id="PF06271">
    <property type="entry name" value="RDD"/>
    <property type="match status" value="1"/>
</dbReference>
<evidence type="ECO:0000256" key="1">
    <source>
        <dbReference type="ARBA" id="ARBA00004141"/>
    </source>
</evidence>
<evidence type="ECO:0000256" key="2">
    <source>
        <dbReference type="ARBA" id="ARBA00022692"/>
    </source>
</evidence>
<evidence type="ECO:0000259" key="5">
    <source>
        <dbReference type="Pfam" id="PF06271"/>
    </source>
</evidence>
<feature type="domain" description="RDD" evidence="5">
    <location>
        <begin position="25"/>
        <end position="129"/>
    </location>
</feature>
<organism evidence="6 7">
    <name type="scientific">Roseibacillus ishigakijimensis</name>
    <dbReference type="NCBI Taxonomy" id="454146"/>
    <lineage>
        <taxon>Bacteria</taxon>
        <taxon>Pseudomonadati</taxon>
        <taxon>Verrucomicrobiota</taxon>
        <taxon>Verrucomicrobiia</taxon>
        <taxon>Verrucomicrobiales</taxon>
        <taxon>Verrucomicrobiaceae</taxon>
        <taxon>Roseibacillus</taxon>
    </lineage>
</organism>
<dbReference type="RefSeq" id="WP_200391521.1">
    <property type="nucleotide sequence ID" value="NZ_JAENIO010000017.1"/>
</dbReference>
<evidence type="ECO:0000256" key="3">
    <source>
        <dbReference type="ARBA" id="ARBA00022989"/>
    </source>
</evidence>
<keyword evidence="2" id="KW-0812">Transmembrane</keyword>
<dbReference type="EMBL" id="JAENIO010000017">
    <property type="protein sequence ID" value="MBK1834087.1"/>
    <property type="molecule type" value="Genomic_DNA"/>
</dbReference>
<proteinExistence type="predicted"/>
<accession>A0A934RQM5</accession>
<reference evidence="6" key="1">
    <citation type="submission" date="2021-01" db="EMBL/GenBank/DDBJ databases">
        <title>Modified the classification status of verrucomicrobia.</title>
        <authorList>
            <person name="Feng X."/>
        </authorList>
    </citation>
    <scope>NUCLEOTIDE SEQUENCE</scope>
    <source>
        <strain evidence="6">KCTC 12986</strain>
    </source>
</reference>
<dbReference type="GO" id="GO:0016020">
    <property type="term" value="C:membrane"/>
    <property type="evidence" value="ECO:0007669"/>
    <property type="project" value="UniProtKB-SubCell"/>
</dbReference>
<dbReference type="Proteomes" id="UP000604083">
    <property type="component" value="Unassembled WGS sequence"/>
</dbReference>
<evidence type="ECO:0000256" key="4">
    <source>
        <dbReference type="ARBA" id="ARBA00023136"/>
    </source>
</evidence>
<dbReference type="AlphaFoldDB" id="A0A934RQM5"/>
<dbReference type="PANTHER" id="PTHR38480:SF1">
    <property type="entry name" value="SLR0254 PROTEIN"/>
    <property type="match status" value="1"/>
</dbReference>
<keyword evidence="4" id="KW-0472">Membrane</keyword>
<keyword evidence="7" id="KW-1185">Reference proteome</keyword>
<dbReference type="PANTHER" id="PTHR38480">
    <property type="entry name" value="SLR0254 PROTEIN"/>
    <property type="match status" value="1"/>
</dbReference>
<comment type="caution">
    <text evidence="6">The sequence shown here is derived from an EMBL/GenBank/DDBJ whole genome shotgun (WGS) entry which is preliminary data.</text>
</comment>
<keyword evidence="3" id="KW-1133">Transmembrane helix</keyword>
<comment type="subcellular location">
    <subcellularLocation>
        <location evidence="1">Membrane</location>
        <topology evidence="1">Multi-pass membrane protein</topology>
    </subcellularLocation>
</comment>
<sequence>MEQSAPPKPVEEEAAPAIEYTESVLAQRLVAGVIDFGVAGSLSWIANLVLPDFLGSTATGLAIAYLLLKDSLPFLDGQSIGKKVMKLRAVTADGNSLSGNFAKSALRNIFFAVPILALVEIFILHNREKEANAGLRLGDDFAKTKVIAESSQNAADATGDESTEA</sequence>
<evidence type="ECO:0000313" key="6">
    <source>
        <dbReference type="EMBL" id="MBK1834087.1"/>
    </source>
</evidence>
<protein>
    <submittedName>
        <fullName evidence="6">RDD family protein</fullName>
    </submittedName>
</protein>